<evidence type="ECO:0000313" key="2">
    <source>
        <dbReference type="Proteomes" id="UP001589828"/>
    </source>
</evidence>
<organism evidence="1 2">
    <name type="scientific">Mucilaginibacter angelicae</name>
    <dbReference type="NCBI Taxonomy" id="869718"/>
    <lineage>
        <taxon>Bacteria</taxon>
        <taxon>Pseudomonadati</taxon>
        <taxon>Bacteroidota</taxon>
        <taxon>Sphingobacteriia</taxon>
        <taxon>Sphingobacteriales</taxon>
        <taxon>Sphingobacteriaceae</taxon>
        <taxon>Mucilaginibacter</taxon>
    </lineage>
</organism>
<proteinExistence type="predicted"/>
<accession>A0ABV6LHX4</accession>
<name>A0ABV6LHX4_9SPHI</name>
<evidence type="ECO:0000313" key="1">
    <source>
        <dbReference type="EMBL" id="MFC0519001.1"/>
    </source>
</evidence>
<dbReference type="RefSeq" id="WP_377026702.1">
    <property type="nucleotide sequence ID" value="NZ_JBHLTS010000080.1"/>
</dbReference>
<dbReference type="EMBL" id="JBHLTS010000080">
    <property type="protein sequence ID" value="MFC0519001.1"/>
    <property type="molecule type" value="Genomic_DNA"/>
</dbReference>
<protein>
    <recommendedName>
        <fullName evidence="3">Lipoprotein</fullName>
    </recommendedName>
</protein>
<evidence type="ECO:0008006" key="3">
    <source>
        <dbReference type="Google" id="ProtNLM"/>
    </source>
</evidence>
<comment type="caution">
    <text evidence="1">The sequence shown here is derived from an EMBL/GenBank/DDBJ whole genome shotgun (WGS) entry which is preliminary data.</text>
</comment>
<keyword evidence="2" id="KW-1185">Reference proteome</keyword>
<sequence length="337" mass="39042">MSRLLIIFLVLLIYLTGCAPHNQNVVTGKNIYRDTSDHGNYNVRIKVPSYWIEKIRRFDYSRNTKGLLHEFESFIKPDTLINQGGHHIDPDYGRVLNPLFVNLDGEPGEELICLLAWDIGSPYLGVFKQIEGQWYLLYFEDIWMFNEGTELSVANNFSKNKVFYCRHLYGRGTCTYADGYCFYKLIHNKVYRCLELVNEANTCGWSPFLNQNVKMNFKFSADNSDGLLVNYVYDFFYTPNYQSAVPEPSDISLIKGDASAWYSWDAKTLTYKLNIPSYKKETEDLTAKKIACFGDFKNDSLFVDAFRGQIDQVLKTGTSRQKKILKEICNKLKDKNN</sequence>
<dbReference type="Proteomes" id="UP001589828">
    <property type="component" value="Unassembled WGS sequence"/>
</dbReference>
<gene>
    <name evidence="1" type="ORF">ACFFGT_32605</name>
</gene>
<reference evidence="1 2" key="1">
    <citation type="submission" date="2024-09" db="EMBL/GenBank/DDBJ databases">
        <authorList>
            <person name="Sun Q."/>
            <person name="Mori K."/>
        </authorList>
    </citation>
    <scope>NUCLEOTIDE SEQUENCE [LARGE SCALE GENOMIC DNA]</scope>
    <source>
        <strain evidence="1 2">NCAIM B.02415</strain>
    </source>
</reference>